<evidence type="ECO:0000256" key="9">
    <source>
        <dbReference type="ARBA" id="ARBA00023012"/>
    </source>
</evidence>
<evidence type="ECO:0000259" key="14">
    <source>
        <dbReference type="PROSITE" id="PS50885"/>
    </source>
</evidence>
<dbReference type="InterPro" id="IPR005467">
    <property type="entry name" value="His_kinase_dom"/>
</dbReference>
<dbReference type="Gene3D" id="3.30.565.10">
    <property type="entry name" value="Histidine kinase-like ATPase, C-terminal domain"/>
    <property type="match status" value="1"/>
</dbReference>
<keyword evidence="10" id="KW-1133">Transmembrane helix</keyword>
<dbReference type="PROSITE" id="PS50109">
    <property type="entry name" value="HIS_KIN"/>
    <property type="match status" value="1"/>
</dbReference>
<dbReference type="InterPro" id="IPR036890">
    <property type="entry name" value="HATPase_C_sf"/>
</dbReference>
<dbReference type="InterPro" id="IPR003594">
    <property type="entry name" value="HATPase_dom"/>
</dbReference>
<keyword evidence="16" id="KW-1185">Reference proteome</keyword>
<name>A0A7K1KKQ6_9BACT</name>
<dbReference type="AlphaFoldDB" id="A0A7K1KKQ6"/>
<dbReference type="EC" id="2.7.13.3" evidence="3"/>
<sequence length="756" mass="84117">MLRLIMIIRKNLIAKIIVATGGIMLAGTLILIHLSIGFVNTHTLSEHVITADMVSRTIKLGLHNAMLRNSRHEIDQIIRKVAEINPITSIRVINKEGEIKFSNNPDEKETVIGQDSSLCQACHAWTPPKTALSREERIREIRSGEGAHLFSVQTPIENSTECSGGPCHFHPPDKSILGTMELVFSFDDTDIMVADYRTGLIVLGTIFFIITSGGIFLGLRQIITKPLSQLNKSSRDIAEGRTLRADLPIAGREDELGELARSHTAMVRALHAKQQALNAKMLEYELLFDNVPCVVTVQDRDYKLLEYNKETRERFSPFPGAFCYQAYKGIDERCEDCPVEKTFENGLAHCSEESRRNPDGTYSHWIVHTAPIRDEHGRVTKAMEMCLDITERKKLEERLRESEKKYHTIFNSVPNSIFVVDNTTLNIIDCNSTASSVYGYEPEELVGRSFLTVIHPDEAERIKAQLRAFTSINQVKSVRSDGSAFFVDVMQAISAHASTEYLLISTTDITERLEAEQLLFHAGKMATLGEMATGVAHELNQPLTVIKSASNFFIKKINAGETIPAETIATLAREVDSYVDRATRIINHMREFGRKADRQLERVNVNDCVNRAFTLLNKQFDAHGITVRWELAQSPPPVMASPEQLEQVVVNLLVNARDVLEEKTGAVNSDTALITVRTGRDQDRVFIQVEDNGGGIPEAIFSKIFDPFFTTKKVGKGTGLGLSISYGLVKNIGGAIHVDNGEAGARFTITLPVADS</sequence>
<dbReference type="GO" id="GO:0000155">
    <property type="term" value="F:phosphorelay sensor kinase activity"/>
    <property type="evidence" value="ECO:0007669"/>
    <property type="project" value="InterPro"/>
</dbReference>
<keyword evidence="5" id="KW-0808">Transferase</keyword>
<dbReference type="Gene3D" id="3.30.450.290">
    <property type="match status" value="1"/>
</dbReference>
<dbReference type="InterPro" id="IPR000014">
    <property type="entry name" value="PAS"/>
</dbReference>
<dbReference type="PROSITE" id="PS50113">
    <property type="entry name" value="PAC"/>
    <property type="match status" value="1"/>
</dbReference>
<dbReference type="SMART" id="SM00304">
    <property type="entry name" value="HAMP"/>
    <property type="match status" value="1"/>
</dbReference>
<evidence type="ECO:0000313" key="16">
    <source>
        <dbReference type="Proteomes" id="UP000461162"/>
    </source>
</evidence>
<dbReference type="InterPro" id="IPR004358">
    <property type="entry name" value="Sig_transdc_His_kin-like_C"/>
</dbReference>
<evidence type="ECO:0000256" key="1">
    <source>
        <dbReference type="ARBA" id="ARBA00000085"/>
    </source>
</evidence>
<dbReference type="PRINTS" id="PR00344">
    <property type="entry name" value="BCTRLSENSOR"/>
</dbReference>
<evidence type="ECO:0000256" key="3">
    <source>
        <dbReference type="ARBA" id="ARBA00012438"/>
    </source>
</evidence>
<protein>
    <recommendedName>
        <fullName evidence="3">histidine kinase</fullName>
        <ecNumber evidence="3">2.7.13.3</ecNumber>
    </recommendedName>
</protein>
<dbReference type="PANTHER" id="PTHR43065:SF46">
    <property type="entry name" value="C4-DICARBOXYLATE TRANSPORT SENSOR PROTEIN DCTB"/>
    <property type="match status" value="1"/>
</dbReference>
<evidence type="ECO:0000256" key="4">
    <source>
        <dbReference type="ARBA" id="ARBA00022553"/>
    </source>
</evidence>
<dbReference type="Gene3D" id="1.10.8.500">
    <property type="entry name" value="HAMP domain in histidine kinase"/>
    <property type="match status" value="1"/>
</dbReference>
<dbReference type="InterPro" id="IPR000700">
    <property type="entry name" value="PAS-assoc_C"/>
</dbReference>
<feature type="domain" description="HAMP" evidence="14">
    <location>
        <begin position="221"/>
        <end position="275"/>
    </location>
</feature>
<dbReference type="CDD" id="cd00130">
    <property type="entry name" value="PAS"/>
    <property type="match status" value="1"/>
</dbReference>
<feature type="domain" description="PAS" evidence="12">
    <location>
        <begin position="402"/>
        <end position="473"/>
    </location>
</feature>
<keyword evidence="7" id="KW-0418">Kinase</keyword>
<comment type="catalytic activity">
    <reaction evidence="1">
        <text>ATP + protein L-histidine = ADP + protein N-phospho-L-histidine.</text>
        <dbReference type="EC" id="2.7.13.3"/>
    </reaction>
</comment>
<dbReference type="Pfam" id="PF08448">
    <property type="entry name" value="PAS_4"/>
    <property type="match status" value="1"/>
</dbReference>
<dbReference type="InterPro" id="IPR003661">
    <property type="entry name" value="HisK_dim/P_dom"/>
</dbReference>
<comment type="subcellular location">
    <subcellularLocation>
        <location evidence="2">Membrane</location>
    </subcellularLocation>
</comment>
<dbReference type="InterPro" id="IPR036097">
    <property type="entry name" value="HisK_dim/P_sf"/>
</dbReference>
<evidence type="ECO:0000259" key="12">
    <source>
        <dbReference type="PROSITE" id="PS50112"/>
    </source>
</evidence>
<keyword evidence="8" id="KW-0067">ATP-binding</keyword>
<dbReference type="PANTHER" id="PTHR43065">
    <property type="entry name" value="SENSOR HISTIDINE KINASE"/>
    <property type="match status" value="1"/>
</dbReference>
<organism evidence="15 16">
    <name type="scientific">Pseudodesulfovibrio alkaliphilus</name>
    <dbReference type="NCBI Taxonomy" id="2661613"/>
    <lineage>
        <taxon>Bacteria</taxon>
        <taxon>Pseudomonadati</taxon>
        <taxon>Thermodesulfobacteriota</taxon>
        <taxon>Desulfovibrionia</taxon>
        <taxon>Desulfovibrionales</taxon>
        <taxon>Desulfovibrionaceae</taxon>
    </lineage>
</organism>
<feature type="transmembrane region" description="Helical" evidence="10">
    <location>
        <begin position="12"/>
        <end position="36"/>
    </location>
</feature>
<evidence type="ECO:0000256" key="2">
    <source>
        <dbReference type="ARBA" id="ARBA00004370"/>
    </source>
</evidence>
<dbReference type="EMBL" id="WODC01000001">
    <property type="protein sequence ID" value="MUM76658.1"/>
    <property type="molecule type" value="Genomic_DNA"/>
</dbReference>
<comment type="caution">
    <text evidence="15">The sequence shown here is derived from an EMBL/GenBank/DDBJ whole genome shotgun (WGS) entry which is preliminary data.</text>
</comment>
<keyword evidence="6" id="KW-0547">Nucleotide-binding</keyword>
<dbReference type="SUPFAM" id="SSF55785">
    <property type="entry name" value="PYP-like sensor domain (PAS domain)"/>
    <property type="match status" value="2"/>
</dbReference>
<gene>
    <name evidence="15" type="ORF">GKC30_03310</name>
</gene>
<dbReference type="SUPFAM" id="SSF158472">
    <property type="entry name" value="HAMP domain-like"/>
    <property type="match status" value="1"/>
</dbReference>
<dbReference type="CDD" id="cd00082">
    <property type="entry name" value="HisKA"/>
    <property type="match status" value="1"/>
</dbReference>
<dbReference type="Gene3D" id="3.30.450.20">
    <property type="entry name" value="PAS domain"/>
    <property type="match status" value="2"/>
</dbReference>
<dbReference type="InterPro" id="IPR003660">
    <property type="entry name" value="HAMP_dom"/>
</dbReference>
<dbReference type="Pfam" id="PF00512">
    <property type="entry name" value="HisKA"/>
    <property type="match status" value="1"/>
</dbReference>
<dbReference type="Pfam" id="PF13426">
    <property type="entry name" value="PAS_9"/>
    <property type="match status" value="1"/>
</dbReference>
<evidence type="ECO:0000256" key="5">
    <source>
        <dbReference type="ARBA" id="ARBA00022679"/>
    </source>
</evidence>
<dbReference type="PROSITE" id="PS50112">
    <property type="entry name" value="PAS"/>
    <property type="match status" value="1"/>
</dbReference>
<evidence type="ECO:0000259" key="13">
    <source>
        <dbReference type="PROSITE" id="PS50113"/>
    </source>
</evidence>
<dbReference type="Gene3D" id="1.10.287.130">
    <property type="match status" value="1"/>
</dbReference>
<dbReference type="Pfam" id="PF00672">
    <property type="entry name" value="HAMP"/>
    <property type="match status" value="1"/>
</dbReference>
<evidence type="ECO:0000256" key="10">
    <source>
        <dbReference type="SAM" id="Phobius"/>
    </source>
</evidence>
<evidence type="ECO:0000313" key="15">
    <source>
        <dbReference type="EMBL" id="MUM76658.1"/>
    </source>
</evidence>
<evidence type="ECO:0000256" key="7">
    <source>
        <dbReference type="ARBA" id="ARBA00022777"/>
    </source>
</evidence>
<dbReference type="SUPFAM" id="SSF47384">
    <property type="entry name" value="Homodimeric domain of signal transducing histidine kinase"/>
    <property type="match status" value="1"/>
</dbReference>
<dbReference type="SMART" id="SM00388">
    <property type="entry name" value="HisKA"/>
    <property type="match status" value="1"/>
</dbReference>
<dbReference type="GO" id="GO:0005524">
    <property type="term" value="F:ATP binding"/>
    <property type="evidence" value="ECO:0007669"/>
    <property type="project" value="UniProtKB-KW"/>
</dbReference>
<dbReference type="SMART" id="SM00387">
    <property type="entry name" value="HATPase_c"/>
    <property type="match status" value="1"/>
</dbReference>
<accession>A0A7K1KKQ6</accession>
<dbReference type="SUPFAM" id="SSF55874">
    <property type="entry name" value="ATPase domain of HSP90 chaperone/DNA topoisomerase II/histidine kinase"/>
    <property type="match status" value="1"/>
</dbReference>
<evidence type="ECO:0000256" key="6">
    <source>
        <dbReference type="ARBA" id="ARBA00022741"/>
    </source>
</evidence>
<evidence type="ECO:0000256" key="8">
    <source>
        <dbReference type="ARBA" id="ARBA00022840"/>
    </source>
</evidence>
<dbReference type="Pfam" id="PF02518">
    <property type="entry name" value="HATPase_c"/>
    <property type="match status" value="1"/>
</dbReference>
<dbReference type="NCBIfam" id="TIGR00229">
    <property type="entry name" value="sensory_box"/>
    <property type="match status" value="2"/>
</dbReference>
<dbReference type="GO" id="GO:0016020">
    <property type="term" value="C:membrane"/>
    <property type="evidence" value="ECO:0007669"/>
    <property type="project" value="UniProtKB-SubCell"/>
</dbReference>
<feature type="domain" description="PAC" evidence="13">
    <location>
        <begin position="349"/>
        <end position="401"/>
    </location>
</feature>
<dbReference type="InterPro" id="IPR035965">
    <property type="entry name" value="PAS-like_dom_sf"/>
</dbReference>
<dbReference type="RefSeq" id="WP_155932251.1">
    <property type="nucleotide sequence ID" value="NZ_WODC01000001.1"/>
</dbReference>
<evidence type="ECO:0000259" key="11">
    <source>
        <dbReference type="PROSITE" id="PS50109"/>
    </source>
</evidence>
<dbReference type="PROSITE" id="PS50885">
    <property type="entry name" value="HAMP"/>
    <property type="match status" value="1"/>
</dbReference>
<keyword evidence="10" id="KW-0472">Membrane</keyword>
<proteinExistence type="predicted"/>
<keyword evidence="10" id="KW-0812">Transmembrane</keyword>
<dbReference type="Proteomes" id="UP000461162">
    <property type="component" value="Unassembled WGS sequence"/>
</dbReference>
<dbReference type="CDD" id="cd06225">
    <property type="entry name" value="HAMP"/>
    <property type="match status" value="1"/>
</dbReference>
<feature type="domain" description="Histidine kinase" evidence="11">
    <location>
        <begin position="534"/>
        <end position="755"/>
    </location>
</feature>
<keyword evidence="4" id="KW-0597">Phosphoprotein</keyword>
<reference evidence="15 16" key="1">
    <citation type="submission" date="2019-11" db="EMBL/GenBank/DDBJ databases">
        <title>Pseudodesulfovibrio alkaliphilus, sp. nov., an alkaliphilic sulfate-reducing bacteria from mud volcano of Taman peninsula, Russia.</title>
        <authorList>
            <person name="Frolova A."/>
            <person name="Merkel A.Y."/>
            <person name="Slobodkin A.I."/>
        </authorList>
    </citation>
    <scope>NUCLEOTIDE SEQUENCE [LARGE SCALE GENOMIC DNA]</scope>
    <source>
        <strain evidence="15 16">F-1</strain>
    </source>
</reference>
<keyword evidence="9" id="KW-0902">Two-component regulatory system</keyword>
<dbReference type="SMART" id="SM00091">
    <property type="entry name" value="PAS"/>
    <property type="match status" value="1"/>
</dbReference>
<dbReference type="InterPro" id="IPR013656">
    <property type="entry name" value="PAS_4"/>
</dbReference>